<reference evidence="2" key="1">
    <citation type="submission" date="2020-05" db="EMBL/GenBank/DDBJ databases">
        <title>High-Quality Genomes of Partial-Nitritation/Anammox System by Hierarchical Clustering Based Hybrid Assembly.</title>
        <authorList>
            <person name="Liu L."/>
            <person name="Wang Y."/>
            <person name="Che Y."/>
            <person name="Chen Y."/>
            <person name="Xia Y."/>
            <person name="Luo R."/>
            <person name="Cheng S.H."/>
            <person name="Zheng C."/>
            <person name="Zhang T."/>
        </authorList>
    </citation>
    <scope>NUCLEOTIDE SEQUENCE</scope>
    <source>
        <strain evidence="2">H1_PAT1</strain>
    </source>
</reference>
<dbReference type="Pfam" id="PF04240">
    <property type="entry name" value="Caroten_synth"/>
    <property type="match status" value="1"/>
</dbReference>
<protein>
    <submittedName>
        <fullName evidence="2">Carotenoid biosynthesis protein</fullName>
    </submittedName>
</protein>
<evidence type="ECO:0000313" key="3">
    <source>
        <dbReference type="Proteomes" id="UP000710385"/>
    </source>
</evidence>
<feature type="transmembrane region" description="Helical" evidence="1">
    <location>
        <begin position="102"/>
        <end position="121"/>
    </location>
</feature>
<feature type="transmembrane region" description="Helical" evidence="1">
    <location>
        <begin position="133"/>
        <end position="160"/>
    </location>
</feature>
<dbReference type="PANTHER" id="PTHR39419">
    <property type="entry name" value="SLL0814 PROTEIN"/>
    <property type="match status" value="1"/>
</dbReference>
<dbReference type="EMBL" id="JABTTY010000001">
    <property type="protein sequence ID" value="MBE7525701.1"/>
    <property type="molecule type" value="Genomic_DNA"/>
</dbReference>
<feature type="transmembrane region" description="Helical" evidence="1">
    <location>
        <begin position="33"/>
        <end position="52"/>
    </location>
</feature>
<dbReference type="AlphaFoldDB" id="A0A928Y731"/>
<feature type="transmembrane region" description="Helical" evidence="1">
    <location>
        <begin position="180"/>
        <end position="198"/>
    </location>
</feature>
<feature type="transmembrane region" description="Helical" evidence="1">
    <location>
        <begin position="210"/>
        <end position="225"/>
    </location>
</feature>
<evidence type="ECO:0000256" key="1">
    <source>
        <dbReference type="SAM" id="Phobius"/>
    </source>
</evidence>
<feature type="transmembrane region" description="Helical" evidence="1">
    <location>
        <begin position="59"/>
        <end position="82"/>
    </location>
</feature>
<dbReference type="PANTHER" id="PTHR39419:SF1">
    <property type="entry name" value="SLL0814 PROTEIN"/>
    <property type="match status" value="1"/>
</dbReference>
<keyword evidence="1" id="KW-0472">Membrane</keyword>
<keyword evidence="1" id="KW-1133">Transmembrane helix</keyword>
<dbReference type="Proteomes" id="UP000710385">
    <property type="component" value="Unassembled WGS sequence"/>
</dbReference>
<feature type="transmembrane region" description="Helical" evidence="1">
    <location>
        <begin position="231"/>
        <end position="247"/>
    </location>
</feature>
<feature type="transmembrane region" description="Helical" evidence="1">
    <location>
        <begin position="9"/>
        <end position="27"/>
    </location>
</feature>
<evidence type="ECO:0000313" key="2">
    <source>
        <dbReference type="EMBL" id="MBE7525701.1"/>
    </source>
</evidence>
<name>A0A928Y731_UNCKA</name>
<organism evidence="2 3">
    <name type="scientific">candidate division WWE3 bacterium</name>
    <dbReference type="NCBI Taxonomy" id="2053526"/>
    <lineage>
        <taxon>Bacteria</taxon>
        <taxon>Katanobacteria</taxon>
    </lineage>
</organism>
<gene>
    <name evidence="2" type="ORF">HS096_04940</name>
</gene>
<sequence length="261" mass="28567">MQRVRISDIALGGLALLVVITGVMLFYGGVNRFASGITIAGLLVLVIVIDVLKDVYGTILAVLACLLVLLLSGAFIAIGLVTAWPLGQFTYTGLLGWEIQGLVPWTIPVFWLLLSIVSFAHTEPVALPEKKPYASLFSWAFDAALLATFLDAVFEPVFAFMGFKVFQISQGFQGIPLQHYLGFFMITFLLQALLLAVLKRNPVPANSMRSFTVTMLLLLVLAMLVSLKNGLAFSFGLGLVLALWLVWKQREYAKKTIVVPV</sequence>
<proteinExistence type="predicted"/>
<comment type="caution">
    <text evidence="2">The sequence shown here is derived from an EMBL/GenBank/DDBJ whole genome shotgun (WGS) entry which is preliminary data.</text>
</comment>
<accession>A0A928Y731</accession>
<keyword evidence="1" id="KW-0812">Transmembrane</keyword>
<dbReference type="InterPro" id="IPR007354">
    <property type="entry name" value="CruF-like"/>
</dbReference>